<dbReference type="InterPro" id="IPR029045">
    <property type="entry name" value="ClpP/crotonase-like_dom_sf"/>
</dbReference>
<keyword evidence="7" id="KW-0863">Zinc-finger</keyword>
<name>A0A5N6QEK5_9ROSI</name>
<evidence type="ECO:0000256" key="3">
    <source>
        <dbReference type="ARBA" id="ARBA00005005"/>
    </source>
</evidence>
<dbReference type="PANTHER" id="PTHR11941:SF84">
    <property type="entry name" value="ENOYL-COA DELTA ISOMERASE 1, PEROXISOMAL"/>
    <property type="match status" value="1"/>
</dbReference>
<dbReference type="GO" id="GO:0006635">
    <property type="term" value="P:fatty acid beta-oxidation"/>
    <property type="evidence" value="ECO:0007669"/>
    <property type="project" value="TreeGrafter"/>
</dbReference>
<dbReference type="Pfam" id="PF00378">
    <property type="entry name" value="ECH_1"/>
    <property type="match status" value="1"/>
</dbReference>
<keyword evidence="11" id="KW-1185">Reference proteome</keyword>
<dbReference type="Gene3D" id="3.90.226.10">
    <property type="entry name" value="2-enoyl-CoA Hydratase, Chain A, domain 1"/>
    <property type="match status" value="1"/>
</dbReference>
<evidence type="ECO:0000256" key="8">
    <source>
        <dbReference type="SAM" id="MobiDB-lite"/>
    </source>
</evidence>
<accession>A0A5N6QEK5</accession>
<dbReference type="EC" id="5.3.3.8" evidence="5"/>
<feature type="region of interest" description="Disordered" evidence="8">
    <location>
        <begin position="1"/>
        <end position="27"/>
    </location>
</feature>
<dbReference type="PANTHER" id="PTHR11941">
    <property type="entry name" value="ENOYL-COA HYDRATASE-RELATED"/>
    <property type="match status" value="1"/>
</dbReference>
<evidence type="ECO:0000256" key="7">
    <source>
        <dbReference type="PROSITE-ProRule" id="PRU00047"/>
    </source>
</evidence>
<dbReference type="InterPro" id="IPR036875">
    <property type="entry name" value="Znf_CCHC_sf"/>
</dbReference>
<dbReference type="PROSITE" id="PS50158">
    <property type="entry name" value="ZF_CCHC"/>
    <property type="match status" value="1"/>
</dbReference>
<comment type="similarity">
    <text evidence="4">Belongs to the enoyl-CoA hydratase/isomerase family.</text>
</comment>
<dbReference type="EMBL" id="CM017321">
    <property type="protein sequence ID" value="KAE7996814.1"/>
    <property type="molecule type" value="Genomic_DNA"/>
</dbReference>
<evidence type="ECO:0000259" key="9">
    <source>
        <dbReference type="PROSITE" id="PS50158"/>
    </source>
</evidence>
<proteinExistence type="inferred from homology"/>
<dbReference type="GO" id="GO:0003676">
    <property type="term" value="F:nucleic acid binding"/>
    <property type="evidence" value="ECO:0007669"/>
    <property type="project" value="InterPro"/>
</dbReference>
<dbReference type="Proteomes" id="UP000327013">
    <property type="component" value="Chromosome 1"/>
</dbReference>
<comment type="catalytic activity">
    <reaction evidence="1">
        <text>a (3Z)-enoyl-CoA = a 4-saturated (2E)-enoyl-CoA</text>
        <dbReference type="Rhea" id="RHEA:45900"/>
        <dbReference type="ChEBI" id="CHEBI:85097"/>
        <dbReference type="ChEBI" id="CHEBI:85489"/>
        <dbReference type="EC" id="5.3.3.8"/>
    </reaction>
</comment>
<evidence type="ECO:0000256" key="4">
    <source>
        <dbReference type="ARBA" id="ARBA00005254"/>
    </source>
</evidence>
<dbReference type="SUPFAM" id="SSF52096">
    <property type="entry name" value="ClpP/crotonase"/>
    <property type="match status" value="1"/>
</dbReference>
<keyword evidence="7" id="KW-0479">Metal-binding</keyword>
<dbReference type="InterPro" id="IPR001753">
    <property type="entry name" value="Enoyl-CoA_hydra/iso"/>
</dbReference>
<keyword evidence="6" id="KW-0443">Lipid metabolism</keyword>
<evidence type="ECO:0000256" key="2">
    <source>
        <dbReference type="ARBA" id="ARBA00000765"/>
    </source>
</evidence>
<dbReference type="GO" id="GO:0004165">
    <property type="term" value="F:delta(3)-delta(2)-enoyl-CoA isomerase activity"/>
    <property type="evidence" value="ECO:0007669"/>
    <property type="project" value="UniProtKB-EC"/>
</dbReference>
<dbReference type="GO" id="GO:0005777">
    <property type="term" value="C:peroxisome"/>
    <property type="evidence" value="ECO:0007669"/>
    <property type="project" value="TreeGrafter"/>
</dbReference>
<dbReference type="SMART" id="SM00343">
    <property type="entry name" value="ZnF_C2HC"/>
    <property type="match status" value="1"/>
</dbReference>
<comment type="pathway">
    <text evidence="3">Lipid metabolism; fatty acid beta-oxidation.</text>
</comment>
<dbReference type="AlphaFoldDB" id="A0A5N6QEK5"/>
<feature type="domain" description="CCHC-type" evidence="9">
    <location>
        <begin position="41"/>
        <end position="56"/>
    </location>
</feature>
<organism evidence="10 11">
    <name type="scientific">Carpinus fangiana</name>
    <dbReference type="NCBI Taxonomy" id="176857"/>
    <lineage>
        <taxon>Eukaryota</taxon>
        <taxon>Viridiplantae</taxon>
        <taxon>Streptophyta</taxon>
        <taxon>Embryophyta</taxon>
        <taxon>Tracheophyta</taxon>
        <taxon>Spermatophyta</taxon>
        <taxon>Magnoliopsida</taxon>
        <taxon>eudicotyledons</taxon>
        <taxon>Gunneridae</taxon>
        <taxon>Pentapetalae</taxon>
        <taxon>rosids</taxon>
        <taxon>fabids</taxon>
        <taxon>Fagales</taxon>
        <taxon>Betulaceae</taxon>
        <taxon>Carpinus</taxon>
    </lineage>
</organism>
<evidence type="ECO:0000256" key="1">
    <source>
        <dbReference type="ARBA" id="ARBA00000452"/>
    </source>
</evidence>
<evidence type="ECO:0000256" key="6">
    <source>
        <dbReference type="ARBA" id="ARBA00023098"/>
    </source>
</evidence>
<dbReference type="InterPro" id="IPR001878">
    <property type="entry name" value="Znf_CCHC"/>
</dbReference>
<comment type="catalytic activity">
    <reaction evidence="2">
        <text>a (3E)-enoyl-CoA = a 4-saturated (2E)-enoyl-CoA</text>
        <dbReference type="Rhea" id="RHEA:45228"/>
        <dbReference type="ChEBI" id="CHEBI:58521"/>
        <dbReference type="ChEBI" id="CHEBI:85097"/>
        <dbReference type="EC" id="5.3.3.8"/>
    </reaction>
</comment>
<sequence>MSLDRGRSPPRAKRFRSSERASYRDAPYPRDRRINRQDYLCNKCKRPGHFARDCPNMTVCNNCGLPGWEVLFVISSAVLVASLAISAVTAFLLSSASTVVEGATKPMSALLLECLTVASIGEGDEHRLNPTLLDAIHSAIRQVRAECVSSESSALITTAQGKFFSNGYDLAWAGSSQARIELMGSKFDSLVADLISLPMPTIAAVSGHASASGFMLALSHDYVLMRKDRGFLYMSEVDISLVIPAWFIALIECKIGDPLARRDVVLKGAKVTAKEAVEKRIIDSAHDGPAGTVSAAIRLGEELVGRGWNGHVYAQIRMKLLARVLDEIGAWSARSRM</sequence>
<dbReference type="GO" id="GO:0008270">
    <property type="term" value="F:zinc ion binding"/>
    <property type="evidence" value="ECO:0007669"/>
    <property type="project" value="UniProtKB-KW"/>
</dbReference>
<evidence type="ECO:0000313" key="10">
    <source>
        <dbReference type="EMBL" id="KAE7996814.1"/>
    </source>
</evidence>
<evidence type="ECO:0000313" key="11">
    <source>
        <dbReference type="Proteomes" id="UP000327013"/>
    </source>
</evidence>
<dbReference type="Pfam" id="PF00098">
    <property type="entry name" value="zf-CCHC"/>
    <property type="match status" value="1"/>
</dbReference>
<reference evidence="10 11" key="1">
    <citation type="submission" date="2019-06" db="EMBL/GenBank/DDBJ databases">
        <title>A chromosomal-level reference genome of Carpinus fangiana (Coryloideae, Betulaceae).</title>
        <authorList>
            <person name="Yang X."/>
            <person name="Wang Z."/>
            <person name="Zhang L."/>
            <person name="Hao G."/>
            <person name="Liu J."/>
            <person name="Yang Y."/>
        </authorList>
    </citation>
    <scope>NUCLEOTIDE SEQUENCE [LARGE SCALE GENOMIC DNA]</scope>
    <source>
        <strain evidence="10">Cfa_2016G</strain>
        <tissue evidence="10">Leaf</tissue>
    </source>
</reference>
<feature type="compositionally biased region" description="Basic and acidic residues" evidence="8">
    <location>
        <begin position="16"/>
        <end position="27"/>
    </location>
</feature>
<dbReference type="CDD" id="cd06558">
    <property type="entry name" value="crotonase-like"/>
    <property type="match status" value="1"/>
</dbReference>
<keyword evidence="7" id="KW-0862">Zinc</keyword>
<gene>
    <name evidence="10" type="ORF">FH972_001504</name>
</gene>
<evidence type="ECO:0000256" key="5">
    <source>
        <dbReference type="ARBA" id="ARBA00012064"/>
    </source>
</evidence>
<dbReference type="SUPFAM" id="SSF57756">
    <property type="entry name" value="Retrovirus zinc finger-like domains"/>
    <property type="match status" value="1"/>
</dbReference>
<dbReference type="Gene3D" id="4.10.60.10">
    <property type="entry name" value="Zinc finger, CCHC-type"/>
    <property type="match status" value="1"/>
</dbReference>
<dbReference type="FunFam" id="3.90.226.10:FF:000049">
    <property type="entry name" value="Enoyl-CoA delta isomerase 3"/>
    <property type="match status" value="1"/>
</dbReference>
<dbReference type="OrthoDB" id="410701at2759"/>
<protein>
    <recommendedName>
        <fullName evidence="5">Delta(3)-Delta(2)-enoyl-CoA isomerase</fullName>
        <ecNumber evidence="5">5.3.3.8</ecNumber>
    </recommendedName>
</protein>